<keyword evidence="4" id="KW-1003">Cell membrane</keyword>
<feature type="transmembrane region" description="Helical" evidence="9">
    <location>
        <begin position="55"/>
        <end position="72"/>
    </location>
</feature>
<dbReference type="PANTHER" id="PTHR19139">
    <property type="entry name" value="AQUAPORIN TRANSPORTER"/>
    <property type="match status" value="1"/>
</dbReference>
<reference evidence="11 12" key="1">
    <citation type="submission" date="2016-10" db="EMBL/GenBank/DDBJ databases">
        <authorList>
            <person name="Varghese N."/>
            <person name="Submissions S."/>
        </authorList>
    </citation>
    <scope>NUCLEOTIDE SEQUENCE [LARGE SCALE GENOMIC DNA]</scope>
    <source>
        <strain evidence="11 12">DSM 16525</strain>
    </source>
</reference>
<proteinExistence type="inferred from homology"/>
<comment type="subcellular location">
    <subcellularLocation>
        <location evidence="1">Cell membrane</location>
        <topology evidence="1">Multi-pass membrane protein</topology>
    </subcellularLocation>
</comment>
<evidence type="ECO:0000256" key="6">
    <source>
        <dbReference type="ARBA" id="ARBA00022989"/>
    </source>
</evidence>
<dbReference type="InterPro" id="IPR034294">
    <property type="entry name" value="Aquaporin_transptr"/>
</dbReference>
<dbReference type="OrthoDB" id="9807293at2"/>
<dbReference type="EMBL" id="BJXR01000036">
    <property type="protein sequence ID" value="GEN09955.1"/>
    <property type="molecule type" value="Genomic_DNA"/>
</dbReference>
<evidence type="ECO:0000256" key="1">
    <source>
        <dbReference type="ARBA" id="ARBA00004651"/>
    </source>
</evidence>
<dbReference type="Proteomes" id="UP000183760">
    <property type="component" value="Unassembled WGS sequence"/>
</dbReference>
<evidence type="ECO:0000256" key="7">
    <source>
        <dbReference type="ARBA" id="ARBA00023136"/>
    </source>
</evidence>
<dbReference type="PROSITE" id="PS00221">
    <property type="entry name" value="MIP"/>
    <property type="match status" value="1"/>
</dbReference>
<dbReference type="GO" id="GO:0005886">
    <property type="term" value="C:plasma membrane"/>
    <property type="evidence" value="ECO:0007669"/>
    <property type="project" value="UniProtKB-SubCell"/>
</dbReference>
<dbReference type="STRING" id="1334629.MFUL124B02_20115"/>
<evidence type="ECO:0000256" key="8">
    <source>
        <dbReference type="RuleBase" id="RU000477"/>
    </source>
</evidence>
<reference evidence="10 13" key="2">
    <citation type="submission" date="2019-07" db="EMBL/GenBank/DDBJ databases">
        <title>Whole genome shotgun sequence of Myxococcus fulvus NBRC 100333.</title>
        <authorList>
            <person name="Hosoyama A."/>
            <person name="Uohara A."/>
            <person name="Ohji S."/>
            <person name="Ichikawa N."/>
        </authorList>
    </citation>
    <scope>NUCLEOTIDE SEQUENCE [LARGE SCALE GENOMIC DNA]</scope>
    <source>
        <strain evidence="10 13">NBRC 100333</strain>
    </source>
</reference>
<dbReference type="GO" id="GO:0015250">
    <property type="term" value="F:water channel activity"/>
    <property type="evidence" value="ECO:0007669"/>
    <property type="project" value="TreeGrafter"/>
</dbReference>
<keyword evidence="7 9" id="KW-0472">Membrane</keyword>
<evidence type="ECO:0000256" key="2">
    <source>
        <dbReference type="ARBA" id="ARBA00006175"/>
    </source>
</evidence>
<evidence type="ECO:0000256" key="3">
    <source>
        <dbReference type="ARBA" id="ARBA00022448"/>
    </source>
</evidence>
<comment type="similarity">
    <text evidence="2 8">Belongs to the MIP/aquaporin (TC 1.A.8) family.</text>
</comment>
<dbReference type="Proteomes" id="UP000321514">
    <property type="component" value="Unassembled WGS sequence"/>
</dbReference>
<keyword evidence="12" id="KW-1185">Reference proteome</keyword>
<evidence type="ECO:0000256" key="9">
    <source>
        <dbReference type="SAM" id="Phobius"/>
    </source>
</evidence>
<protein>
    <submittedName>
        <fullName evidence="11">Glycerol uptake facilitator (Major Intrinsic Protein Family)</fullName>
    </submittedName>
</protein>
<keyword evidence="3 8" id="KW-0813">Transport</keyword>
<evidence type="ECO:0000256" key="5">
    <source>
        <dbReference type="ARBA" id="ARBA00022692"/>
    </source>
</evidence>
<dbReference type="InterPro" id="IPR000425">
    <property type="entry name" value="MIP"/>
</dbReference>
<comment type="caution">
    <text evidence="10">The sequence shown here is derived from an EMBL/GenBank/DDBJ whole genome shotgun (WGS) entry which is preliminary data.</text>
</comment>
<dbReference type="PRINTS" id="PR00783">
    <property type="entry name" value="MINTRINSICP"/>
</dbReference>
<dbReference type="InterPro" id="IPR023271">
    <property type="entry name" value="Aquaporin-like"/>
</dbReference>
<dbReference type="SUPFAM" id="SSF81338">
    <property type="entry name" value="Aquaporin-like"/>
    <property type="match status" value="1"/>
</dbReference>
<evidence type="ECO:0000256" key="4">
    <source>
        <dbReference type="ARBA" id="ARBA00022475"/>
    </source>
</evidence>
<keyword evidence="5 8" id="KW-0812">Transmembrane</keyword>
<name>A0A511T710_MYXFU</name>
<evidence type="ECO:0000313" key="12">
    <source>
        <dbReference type="Proteomes" id="UP000183760"/>
    </source>
</evidence>
<feature type="transmembrane region" description="Helical" evidence="9">
    <location>
        <begin position="210"/>
        <end position="229"/>
    </location>
</feature>
<dbReference type="InterPro" id="IPR022357">
    <property type="entry name" value="MIP_CS"/>
</dbReference>
<evidence type="ECO:0000313" key="11">
    <source>
        <dbReference type="EMBL" id="SEU25663.1"/>
    </source>
</evidence>
<dbReference type="Gene3D" id="1.20.1080.10">
    <property type="entry name" value="Glycerol uptake facilitator protein"/>
    <property type="match status" value="1"/>
</dbReference>
<dbReference type="RefSeq" id="WP_074956893.1">
    <property type="nucleotide sequence ID" value="NZ_BJXR01000036.1"/>
</dbReference>
<evidence type="ECO:0000313" key="10">
    <source>
        <dbReference type="EMBL" id="GEN09955.1"/>
    </source>
</evidence>
<keyword evidence="6 9" id="KW-1133">Transmembrane helix</keyword>
<dbReference type="EMBL" id="FOIB01000007">
    <property type="protein sequence ID" value="SEU25663.1"/>
    <property type="molecule type" value="Genomic_DNA"/>
</dbReference>
<accession>A0A511T710</accession>
<dbReference type="PANTHER" id="PTHR19139:SF199">
    <property type="entry name" value="MIP17260P"/>
    <property type="match status" value="1"/>
</dbReference>
<organism evidence="10 13">
    <name type="scientific">Myxococcus fulvus</name>
    <dbReference type="NCBI Taxonomy" id="33"/>
    <lineage>
        <taxon>Bacteria</taxon>
        <taxon>Pseudomonadati</taxon>
        <taxon>Myxococcota</taxon>
        <taxon>Myxococcia</taxon>
        <taxon>Myxococcales</taxon>
        <taxon>Cystobacterineae</taxon>
        <taxon>Myxococcaceae</taxon>
        <taxon>Myxococcus</taxon>
    </lineage>
</organism>
<evidence type="ECO:0000313" key="13">
    <source>
        <dbReference type="Proteomes" id="UP000321514"/>
    </source>
</evidence>
<dbReference type="Pfam" id="PF00230">
    <property type="entry name" value="MIP"/>
    <property type="match status" value="1"/>
</dbReference>
<dbReference type="AlphaFoldDB" id="A0A511T710"/>
<gene>
    <name evidence="10" type="ORF">MFU01_49920</name>
    <name evidence="11" type="ORF">SAMN05443572_107139</name>
</gene>
<sequence>MTSAVASTTSASAGRLNRPRRLAVEALGCGLLVVALEGAHHGAEHLGVSATDNRLFMSLAAGVVLACLTWVLQPLSGAHFNPALTFADALEDGTPWRDVPRYVLAQLGGGLAGRLVAHLMCGEPLLIATRTPSASSAQFLTELVATFGLLIVVRGCVRTRPSATHFVVAGYAAATVWFTDSRSLANPALILARAVSTRASALHAMDVESFVAAQLLGATLAVFLFRWLMTPTVKPTHRPWRVIFECSHRAVAEQAVVVFNGLCAPDRAQATLDTGASPPDALGPPPMVIRLVLEGEAPPSGEGAAVWRVSASGEGTPDAEQRLRASLREPIHRLLRERGWSRLHAVGDPAHEAPVRPT</sequence>